<evidence type="ECO:0000313" key="5">
    <source>
        <dbReference type="Proteomes" id="UP001519535"/>
    </source>
</evidence>
<dbReference type="InterPro" id="IPR025403">
    <property type="entry name" value="TgpA-like_C"/>
</dbReference>
<dbReference type="RefSeq" id="WP_214091617.1">
    <property type="nucleotide sequence ID" value="NZ_JAHCLR010000004.1"/>
</dbReference>
<gene>
    <name evidence="4" type="ORF">KIH27_03945</name>
</gene>
<evidence type="ECO:0000259" key="3">
    <source>
        <dbReference type="Pfam" id="PF13559"/>
    </source>
</evidence>
<name>A0ABS5RFI2_9MYCO</name>
<feature type="transmembrane region" description="Helical" evidence="2">
    <location>
        <begin position="19"/>
        <end position="36"/>
    </location>
</feature>
<proteinExistence type="predicted"/>
<feature type="compositionally biased region" description="Basic and acidic residues" evidence="1">
    <location>
        <begin position="158"/>
        <end position="168"/>
    </location>
</feature>
<reference evidence="4 5" key="1">
    <citation type="submission" date="2021-05" db="EMBL/GenBank/DDBJ databases">
        <title>Mycobacterium acidophilum sp. nov., an extremely acid-tolerant member of the genus Mycobacterium.</title>
        <authorList>
            <person name="Xia J."/>
        </authorList>
    </citation>
    <scope>NUCLEOTIDE SEQUENCE [LARGE SCALE GENOMIC DNA]</scope>
    <source>
        <strain evidence="4 5">M1</strain>
    </source>
</reference>
<feature type="region of interest" description="Disordered" evidence="1">
    <location>
        <begin position="136"/>
        <end position="168"/>
    </location>
</feature>
<keyword evidence="2" id="KW-1133">Transmembrane helix</keyword>
<keyword evidence="2" id="KW-0472">Membrane</keyword>
<dbReference type="Proteomes" id="UP001519535">
    <property type="component" value="Unassembled WGS sequence"/>
</dbReference>
<keyword evidence="5" id="KW-1185">Reference proteome</keyword>
<feature type="domain" description="Protein-glutamine gamma-glutamyltransferase-like C-terminal" evidence="3">
    <location>
        <begin position="244"/>
        <end position="314"/>
    </location>
</feature>
<evidence type="ECO:0000256" key="1">
    <source>
        <dbReference type="SAM" id="MobiDB-lite"/>
    </source>
</evidence>
<evidence type="ECO:0000256" key="2">
    <source>
        <dbReference type="SAM" id="Phobius"/>
    </source>
</evidence>
<dbReference type="EMBL" id="JAHCLR010000004">
    <property type="protein sequence ID" value="MBS9532737.1"/>
    <property type="molecule type" value="Genomic_DNA"/>
</dbReference>
<accession>A0ABS5RFI2</accession>
<comment type="caution">
    <text evidence="4">The sequence shown here is derived from an EMBL/GenBank/DDBJ whole genome shotgun (WGS) entry which is preliminary data.</text>
</comment>
<evidence type="ECO:0000313" key="4">
    <source>
        <dbReference type="EMBL" id="MBS9532737.1"/>
    </source>
</evidence>
<dbReference type="Pfam" id="PF13559">
    <property type="entry name" value="DUF4129"/>
    <property type="match status" value="1"/>
</dbReference>
<sequence length="324" mass="34013">MTGVDQATDDTTDNPTRRAIALIALLLLAGVALRGYLPAAHPRPPRSEPQGPMTVFLPAALLAICLVILTVAIINRARDPRTTAGSFSALAAGGGARTGRPRWRVLLIGAVVVTGWLALTLWVSMHVAAQHRVPLPAPGPTGGPQVVPPGANAPPTTGDHRQSGPQHDDAVLGYLVTGGLALLALIIAGVATARTGRPQPPGVVAADDPVAGVRPGESLARAAELGLAEIIDPNREPREAIIACYAVMERQLGHDPDVAPREFDTPTEVLTRAVDHHALPAENAARLVRLFTEARFSPHLMTEAQRAEAVRILRLVLDELTATA</sequence>
<feature type="transmembrane region" description="Helical" evidence="2">
    <location>
        <begin position="56"/>
        <end position="74"/>
    </location>
</feature>
<feature type="transmembrane region" description="Helical" evidence="2">
    <location>
        <begin position="171"/>
        <end position="191"/>
    </location>
</feature>
<keyword evidence="2" id="KW-0812">Transmembrane</keyword>
<protein>
    <submittedName>
        <fullName evidence="4">DUF4129 domain-containing protein</fullName>
    </submittedName>
</protein>
<feature type="transmembrane region" description="Helical" evidence="2">
    <location>
        <begin position="105"/>
        <end position="125"/>
    </location>
</feature>
<organism evidence="4 5">
    <name type="scientific">Mycolicibacter acidiphilus</name>
    <dbReference type="NCBI Taxonomy" id="2835306"/>
    <lineage>
        <taxon>Bacteria</taxon>
        <taxon>Bacillati</taxon>
        <taxon>Actinomycetota</taxon>
        <taxon>Actinomycetes</taxon>
        <taxon>Mycobacteriales</taxon>
        <taxon>Mycobacteriaceae</taxon>
        <taxon>Mycolicibacter</taxon>
    </lineage>
</organism>